<dbReference type="Pfam" id="PF01425">
    <property type="entry name" value="Amidase"/>
    <property type="match status" value="1"/>
</dbReference>
<protein>
    <submittedName>
        <fullName evidence="2">Amidase signature enzyme</fullName>
    </submittedName>
</protein>
<keyword evidence="3" id="KW-1185">Reference proteome</keyword>
<dbReference type="Proteomes" id="UP001390339">
    <property type="component" value="Unassembled WGS sequence"/>
</dbReference>
<proteinExistence type="predicted"/>
<evidence type="ECO:0000313" key="3">
    <source>
        <dbReference type="Proteomes" id="UP001390339"/>
    </source>
</evidence>
<sequence>MAEFEPLTTNAHDLQRMLQSGTVTSVQIVERYLEQIHRYNPKLKALVSIAPADNLYRIAKRLDDERREGLLRSPLHGVPIVLKDCFITSSDLGMTTCAGATVFASAKASKNAAIVEMLVRSGLVILAKSNMTEFAGMKTIKMMPGWSPQGGQTISPYTGPILENERLLGHSAPGGSSTGSAVAVAAGFSPLSLGAETIGSIVTPTVRAGLYALKPTVGVQNTTGTYRMTEFYDSPGPMGKCAADILALSELLLGRPLQSSGMGMWDGLRVAFLDPSDWKMDVSMCEQFPGTEEQMREEYAAAIMGMEERGCYVKYPAAIADVSELDIGGKSTGIHISFWDFKHIGLPEFIDAFNECPVTQLEDIVNFNDANRATAMPEPYTEQDLLLRAQGFADSPEEINAMKEELRAKGRSILDEVFERDNVGLIGAPGDSPLCVHAAAAGYPHATVPLGQLRHNGRPFGLNVVARQNNEDILMRFMTAYERQAYPRPLPSL</sequence>
<dbReference type="InterPro" id="IPR036928">
    <property type="entry name" value="AS_sf"/>
</dbReference>
<feature type="domain" description="Amidase" evidence="1">
    <location>
        <begin position="28"/>
        <end position="310"/>
    </location>
</feature>
<reference evidence="2 3" key="1">
    <citation type="journal article" date="2024" name="IMA Fungus">
        <title>Apiospora arundinis, a panoply of carbohydrate-active enzymes and secondary metabolites.</title>
        <authorList>
            <person name="Sorensen T."/>
            <person name="Petersen C."/>
            <person name="Muurmann A.T."/>
            <person name="Christiansen J.V."/>
            <person name="Brundto M.L."/>
            <person name="Overgaard C.K."/>
            <person name="Boysen A.T."/>
            <person name="Wollenberg R.D."/>
            <person name="Larsen T.O."/>
            <person name="Sorensen J.L."/>
            <person name="Nielsen K.L."/>
            <person name="Sondergaard T.E."/>
        </authorList>
    </citation>
    <scope>NUCLEOTIDE SEQUENCE [LARGE SCALE GENOMIC DNA]</scope>
    <source>
        <strain evidence="2 3">AAU 773</strain>
    </source>
</reference>
<organism evidence="2 3">
    <name type="scientific">Apiospora arundinis</name>
    <dbReference type="NCBI Taxonomy" id="335852"/>
    <lineage>
        <taxon>Eukaryota</taxon>
        <taxon>Fungi</taxon>
        <taxon>Dikarya</taxon>
        <taxon>Ascomycota</taxon>
        <taxon>Pezizomycotina</taxon>
        <taxon>Sordariomycetes</taxon>
        <taxon>Xylariomycetidae</taxon>
        <taxon>Amphisphaeriales</taxon>
        <taxon>Apiosporaceae</taxon>
        <taxon>Apiospora</taxon>
    </lineage>
</organism>
<comment type="caution">
    <text evidence="2">The sequence shown here is derived from an EMBL/GenBank/DDBJ whole genome shotgun (WGS) entry which is preliminary data.</text>
</comment>
<dbReference type="PANTHER" id="PTHR42678">
    <property type="entry name" value="AMIDASE"/>
    <property type="match status" value="1"/>
</dbReference>
<dbReference type="SUPFAM" id="SSF75304">
    <property type="entry name" value="Amidase signature (AS) enzymes"/>
    <property type="match status" value="1"/>
</dbReference>
<gene>
    <name evidence="2" type="ORF">PGQ11_012713</name>
</gene>
<dbReference type="InterPro" id="IPR023631">
    <property type="entry name" value="Amidase_dom"/>
</dbReference>
<dbReference type="Gene3D" id="3.90.1300.10">
    <property type="entry name" value="Amidase signature (AS) domain"/>
    <property type="match status" value="1"/>
</dbReference>
<accession>A0ABR2I3L2</accession>
<dbReference type="PANTHER" id="PTHR42678:SF34">
    <property type="entry name" value="OS04G0183300 PROTEIN"/>
    <property type="match status" value="1"/>
</dbReference>
<dbReference type="EMBL" id="JAPCWZ010000007">
    <property type="protein sequence ID" value="KAK8856801.1"/>
    <property type="molecule type" value="Genomic_DNA"/>
</dbReference>
<evidence type="ECO:0000313" key="2">
    <source>
        <dbReference type="EMBL" id="KAK8856801.1"/>
    </source>
</evidence>
<evidence type="ECO:0000259" key="1">
    <source>
        <dbReference type="Pfam" id="PF01425"/>
    </source>
</evidence>
<name>A0ABR2I3L2_9PEZI</name>